<gene>
    <name evidence="2" type="ORF">O1D97_03270</name>
</gene>
<evidence type="ECO:0008006" key="4">
    <source>
        <dbReference type="Google" id="ProtNLM"/>
    </source>
</evidence>
<dbReference type="Gene3D" id="2.60.40.10">
    <property type="entry name" value="Immunoglobulins"/>
    <property type="match status" value="2"/>
</dbReference>
<protein>
    <recommendedName>
        <fullName evidence="4">Carboxypeptidase regulatory-like domain-containing protein</fullName>
    </recommendedName>
</protein>
<accession>A0ABT4JSV7</accession>
<dbReference type="RefSeq" id="WP_269122780.1">
    <property type="nucleotide sequence ID" value="NZ_JAPUBN010000010.1"/>
</dbReference>
<sequence>MTFYPVILILLVGLYSSLTLADEKSFLLQLEKLKQKYQALEQGKSLPSEASLSKSTEKIGIPLNTQNIGIPVGEELALSMYVDAIYLGDIFAEKSTDSAMLGINAFVTLLDFPIYFSNDLVSAQGWFFEEANRFSLNSVENTVSVEISGQANLLSSENYVIRDDDIYIESKLIEEWFGVTFDFDFRRLQVKISSERALPIQLQLARRNKKAAESLPSREASLPLKENPYKFFTTPVADLQISVNKKENNNTTSTYSILGSNDLAYFNAQYSLSGNNQDSLTDFRLNLSKESSDANLLGPLNATSIEIGDVQATTIGIDSSTGLSRGISISNKPLTNRSNQSRIDISGDIQPNWDIELYRNGLLIGNLFSLQDNRYEFKDVDLLYGNNQFDIIFYGPQGQTLKETRQYYINSNDFDSEGNYDISLVDRGESLFDIENKAQQNQNPGIELAGVYTKGLTSWLSTYVGASTLLDKSETIDNPESRYSAGADISLFNRVLLGMDFIESSNNERSNEYTVRTVLGNQSVNLSARDNQEINATTLELENNKSYKASISGRLFSNNPISYQQSIEQFIDNNDTKTNSITNDIGFNIGDVSVNHGLKWQTTDSESDIDDQLAGNIRTRQVFGPVFLRNQLDYTIKPHTEIDQLKTEANLYLSEDVDLKLSYSRQFDPNVNIYGAGVTWKPDEIILSSNFLYNDTSGWNVNLIGRVSLGQKETGNSNVFFVTQKSLVNRGSILIRVFEDKNNNGTFDVGEPLLKGVKVKSLQNYNSAITDSSGIAILTSMQNNKASDIVVDTATLPDAYLKPQTPGVSISPRRGSVDSYDLAIIQTSEIEGSVFIGQLDSNKYASYATVNLLNTKNEVVDSTDTEYDGYYLFSDVPPGSYKINISQEYTEKRSLLRSETIDIKVTNTSKVLSNIDFALREPRKLNGYVAQIGVFSSTTTLNAYWLLLNKKYPSFNHRKTAYYDKTDNKLFLYSAFFSDEGQAMNECVRLRNNDIPCIVNPKNLN</sequence>
<evidence type="ECO:0000313" key="2">
    <source>
        <dbReference type="EMBL" id="MCZ2720689.1"/>
    </source>
</evidence>
<keyword evidence="3" id="KW-1185">Reference proteome</keyword>
<keyword evidence="1" id="KW-0812">Transmembrane</keyword>
<keyword evidence="1" id="KW-0472">Membrane</keyword>
<proteinExistence type="predicted"/>
<dbReference type="InterPro" id="IPR013783">
    <property type="entry name" value="Ig-like_fold"/>
</dbReference>
<dbReference type="SUPFAM" id="SSF117074">
    <property type="entry name" value="Hypothetical protein PA1324"/>
    <property type="match status" value="1"/>
</dbReference>
<organism evidence="2 3">
    <name type="scientific">Marinomonas phaeophyticola</name>
    <dbReference type="NCBI Taxonomy" id="3004091"/>
    <lineage>
        <taxon>Bacteria</taxon>
        <taxon>Pseudomonadati</taxon>
        <taxon>Pseudomonadota</taxon>
        <taxon>Gammaproteobacteria</taxon>
        <taxon>Oceanospirillales</taxon>
        <taxon>Oceanospirillaceae</taxon>
        <taxon>Marinomonas</taxon>
    </lineage>
</organism>
<dbReference type="Proteomes" id="UP001149719">
    <property type="component" value="Unassembled WGS sequence"/>
</dbReference>
<reference evidence="2" key="1">
    <citation type="submission" date="2022-12" db="EMBL/GenBank/DDBJ databases">
        <title>Marinomonas 15G1-11 sp. nov, isolated from marine algae.</title>
        <authorList>
            <person name="Butt M."/>
            <person name="Choi D.G."/>
            <person name="Kim J.M."/>
            <person name="Lee J.K."/>
            <person name="Baek J.H."/>
            <person name="Jeon C.O."/>
        </authorList>
    </citation>
    <scope>NUCLEOTIDE SEQUENCE</scope>
    <source>
        <strain evidence="2">15G1-11</strain>
    </source>
</reference>
<keyword evidence="1" id="KW-1133">Transmembrane helix</keyword>
<feature type="transmembrane region" description="Helical" evidence="1">
    <location>
        <begin position="928"/>
        <end position="948"/>
    </location>
</feature>
<dbReference type="EMBL" id="JAPUBN010000010">
    <property type="protein sequence ID" value="MCZ2720689.1"/>
    <property type="molecule type" value="Genomic_DNA"/>
</dbReference>
<name>A0ABT4JSV7_9GAMM</name>
<comment type="caution">
    <text evidence="2">The sequence shown here is derived from an EMBL/GenBank/DDBJ whole genome shotgun (WGS) entry which is preliminary data.</text>
</comment>
<evidence type="ECO:0000256" key="1">
    <source>
        <dbReference type="SAM" id="Phobius"/>
    </source>
</evidence>
<evidence type="ECO:0000313" key="3">
    <source>
        <dbReference type="Proteomes" id="UP001149719"/>
    </source>
</evidence>